<evidence type="ECO:0000313" key="1">
    <source>
        <dbReference type="EMBL" id="CAB4156675.1"/>
    </source>
</evidence>
<sequence length="145" mass="14497">MANRFTKGKGTFGAVTVNTDLQVQDDAYINGHLGVDVSANNIADGASMAFVAADLLAGIVTATPTAARNLQAPTAASIISAVNPATATGIGIEFTVINLASATHALTLTVATGTTFVGSVSVPAATSATFVARIASDSAVVIYRK</sequence>
<dbReference type="EMBL" id="LR796637">
    <property type="protein sequence ID" value="CAB4156675.1"/>
    <property type="molecule type" value="Genomic_DNA"/>
</dbReference>
<reference evidence="1" key="1">
    <citation type="submission" date="2020-04" db="EMBL/GenBank/DDBJ databases">
        <authorList>
            <person name="Chiriac C."/>
            <person name="Salcher M."/>
            <person name="Ghai R."/>
            <person name="Kavagutti S V."/>
        </authorList>
    </citation>
    <scope>NUCLEOTIDE SEQUENCE</scope>
</reference>
<protein>
    <submittedName>
        <fullName evidence="1">Uncharacterized protein</fullName>
    </submittedName>
</protein>
<gene>
    <name evidence="1" type="ORF">UFOVP655_98</name>
</gene>
<accession>A0A6J5NHK7</accession>
<proteinExistence type="predicted"/>
<organism evidence="1">
    <name type="scientific">uncultured Caudovirales phage</name>
    <dbReference type="NCBI Taxonomy" id="2100421"/>
    <lineage>
        <taxon>Viruses</taxon>
        <taxon>Duplodnaviria</taxon>
        <taxon>Heunggongvirae</taxon>
        <taxon>Uroviricota</taxon>
        <taxon>Caudoviricetes</taxon>
        <taxon>Peduoviridae</taxon>
        <taxon>Maltschvirus</taxon>
        <taxon>Maltschvirus maltsch</taxon>
    </lineage>
</organism>
<name>A0A6J5NHK7_9CAUD</name>